<dbReference type="Proteomes" id="UP000095658">
    <property type="component" value="Unassembled WGS sequence"/>
</dbReference>
<dbReference type="PANTHER" id="PTHR30269:SF0">
    <property type="entry name" value="MEMBRANE TRANSPORTER PROTEIN YFCA-RELATED"/>
    <property type="match status" value="1"/>
</dbReference>
<feature type="transmembrane region" description="Helical" evidence="8">
    <location>
        <begin position="187"/>
        <end position="216"/>
    </location>
</feature>
<evidence type="ECO:0000256" key="1">
    <source>
        <dbReference type="ARBA" id="ARBA00004651"/>
    </source>
</evidence>
<feature type="transmembrane region" description="Helical" evidence="8">
    <location>
        <begin position="99"/>
        <end position="117"/>
    </location>
</feature>
<dbReference type="STRING" id="1714016.BA724_04515"/>
<dbReference type="AlphaFoldDB" id="A0A1E7DQB4"/>
<dbReference type="RefSeq" id="WP_069938158.1">
    <property type="nucleotide sequence ID" value="NZ_MAMP01000020.1"/>
</dbReference>
<evidence type="ECO:0000256" key="5">
    <source>
        <dbReference type="ARBA" id="ARBA00022692"/>
    </source>
</evidence>
<comment type="subcellular location">
    <subcellularLocation>
        <location evidence="1 8">Cell membrane</location>
        <topology evidence="1 8">Multi-pass membrane protein</topology>
    </subcellularLocation>
</comment>
<name>A0A1E7DQB4_9BACI</name>
<feature type="transmembrane region" description="Helical" evidence="8">
    <location>
        <begin position="45"/>
        <end position="64"/>
    </location>
</feature>
<evidence type="ECO:0000313" key="10">
    <source>
        <dbReference type="Proteomes" id="UP000095658"/>
    </source>
</evidence>
<protein>
    <recommendedName>
        <fullName evidence="8">Probable membrane transporter protein</fullName>
    </recommendedName>
</protein>
<comment type="similarity">
    <text evidence="2 8">Belongs to the 4-toluene sulfonate uptake permease (TSUP) (TC 2.A.102) family.</text>
</comment>
<evidence type="ECO:0000256" key="2">
    <source>
        <dbReference type="ARBA" id="ARBA00009142"/>
    </source>
</evidence>
<evidence type="ECO:0000313" key="9">
    <source>
        <dbReference type="EMBL" id="OES45277.1"/>
    </source>
</evidence>
<comment type="caution">
    <text evidence="9">The sequence shown here is derived from an EMBL/GenBank/DDBJ whole genome shotgun (WGS) entry which is preliminary data.</text>
</comment>
<evidence type="ECO:0000256" key="4">
    <source>
        <dbReference type="ARBA" id="ARBA00022475"/>
    </source>
</evidence>
<evidence type="ECO:0000256" key="8">
    <source>
        <dbReference type="RuleBase" id="RU363041"/>
    </source>
</evidence>
<keyword evidence="10" id="KW-1185">Reference proteome</keyword>
<dbReference type="OrthoDB" id="554695at2"/>
<keyword evidence="7 8" id="KW-0472">Membrane</keyword>
<dbReference type="PANTHER" id="PTHR30269">
    <property type="entry name" value="TRANSMEMBRANE PROTEIN YFCA"/>
    <property type="match status" value="1"/>
</dbReference>
<dbReference type="EMBL" id="MAMP01000020">
    <property type="protein sequence ID" value="OES45277.1"/>
    <property type="molecule type" value="Genomic_DNA"/>
</dbReference>
<keyword evidence="6 8" id="KW-1133">Transmembrane helix</keyword>
<sequence>MDETIILTLFFFGFLAAFIDAVVGGGGLISIPALLATGLPPATAVATNKLSSTMGALTSTIAFIKAGKVDFRLTGKLFPIAFIGSLLGAITVRYVSPDILKPLILVLLIAVAVYTIFKKNWGSVSTYKKLSWKKAVLFMTAILFIGFYDGFLGAGTGSFILFAFLLLGFDFMQSAGNAKLLNFGSNIAALILFLTMDMVHISYGLVMGVAMILGALTGSKFAIRKGTTYVRLLFIIVTVLLISKNVYDFFSSQ</sequence>
<dbReference type="Pfam" id="PF01925">
    <property type="entry name" value="TauE"/>
    <property type="match status" value="1"/>
</dbReference>
<reference evidence="9 10" key="1">
    <citation type="submission" date="2016-06" db="EMBL/GenBank/DDBJ databases">
        <title>Domibacillus iocasae genome sequencing.</title>
        <authorList>
            <person name="Verma A."/>
            <person name="Pal Y."/>
            <person name="Ojha A.K."/>
            <person name="Krishnamurthi S."/>
        </authorList>
    </citation>
    <scope>NUCLEOTIDE SEQUENCE [LARGE SCALE GENOMIC DNA]</scope>
    <source>
        <strain evidence="9 10">DSM 29979</strain>
    </source>
</reference>
<feature type="transmembrane region" description="Helical" evidence="8">
    <location>
        <begin position="137"/>
        <end position="167"/>
    </location>
</feature>
<proteinExistence type="inferred from homology"/>
<keyword evidence="5 8" id="KW-0812">Transmembrane</keyword>
<evidence type="ECO:0000256" key="3">
    <source>
        <dbReference type="ARBA" id="ARBA00022448"/>
    </source>
</evidence>
<feature type="transmembrane region" description="Helical" evidence="8">
    <location>
        <begin position="76"/>
        <end position="93"/>
    </location>
</feature>
<dbReference type="GO" id="GO:0005886">
    <property type="term" value="C:plasma membrane"/>
    <property type="evidence" value="ECO:0007669"/>
    <property type="project" value="UniProtKB-SubCell"/>
</dbReference>
<accession>A0A1E7DQB4</accession>
<dbReference type="InterPro" id="IPR052017">
    <property type="entry name" value="TSUP"/>
</dbReference>
<dbReference type="InterPro" id="IPR002781">
    <property type="entry name" value="TM_pro_TauE-like"/>
</dbReference>
<organism evidence="9 10">
    <name type="scientific">Domibacillus iocasae</name>
    <dbReference type="NCBI Taxonomy" id="1714016"/>
    <lineage>
        <taxon>Bacteria</taxon>
        <taxon>Bacillati</taxon>
        <taxon>Bacillota</taxon>
        <taxon>Bacilli</taxon>
        <taxon>Bacillales</taxon>
        <taxon>Bacillaceae</taxon>
        <taxon>Domibacillus</taxon>
    </lineage>
</organism>
<gene>
    <name evidence="9" type="ORF">BA724_04515</name>
</gene>
<keyword evidence="3" id="KW-0813">Transport</keyword>
<feature type="transmembrane region" description="Helical" evidence="8">
    <location>
        <begin position="228"/>
        <end position="247"/>
    </location>
</feature>
<evidence type="ECO:0000256" key="6">
    <source>
        <dbReference type="ARBA" id="ARBA00022989"/>
    </source>
</evidence>
<evidence type="ECO:0000256" key="7">
    <source>
        <dbReference type="ARBA" id="ARBA00023136"/>
    </source>
</evidence>
<keyword evidence="4 8" id="KW-1003">Cell membrane</keyword>